<evidence type="ECO:0000256" key="3">
    <source>
        <dbReference type="ARBA" id="ARBA00022719"/>
    </source>
</evidence>
<sequence>MSDHGSIRLVEPACTSCMVCARECPAWCITIDSHTEPVPDLPAGARERTRNVLDRFEIDWSLCMYCGICVDECPFDALAWEPQHTAAASSALLLRHGIDELTGSGSGGSSEC</sequence>
<dbReference type="GO" id="GO:0046872">
    <property type="term" value="F:metal ion binding"/>
    <property type="evidence" value="ECO:0007669"/>
    <property type="project" value="UniProtKB-KW"/>
</dbReference>
<keyword evidence="6" id="KW-1278">Translocase</keyword>
<keyword evidence="8" id="KW-0411">Iron-sulfur</keyword>
<keyword evidence="10" id="KW-0830">Ubiquinone</keyword>
<evidence type="ECO:0000313" key="14">
    <source>
        <dbReference type="Proteomes" id="UP000199092"/>
    </source>
</evidence>
<dbReference type="PANTHER" id="PTHR10849">
    <property type="entry name" value="NADH DEHYDROGENASE UBIQUINONE IRON-SULFUR PROTEIN 8, MITOCHONDRIAL"/>
    <property type="match status" value="1"/>
</dbReference>
<keyword evidence="11" id="KW-0472">Membrane</keyword>
<dbReference type="GO" id="GO:0048038">
    <property type="term" value="F:quinone binding"/>
    <property type="evidence" value="ECO:0007669"/>
    <property type="project" value="UniProtKB-KW"/>
</dbReference>
<proteinExistence type="predicted"/>
<dbReference type="Proteomes" id="UP000199092">
    <property type="component" value="Chromosome I"/>
</dbReference>
<evidence type="ECO:0000256" key="9">
    <source>
        <dbReference type="ARBA" id="ARBA00023027"/>
    </source>
</evidence>
<protein>
    <submittedName>
        <fullName evidence="13">4Fe-4S binding domain-containing protein</fullName>
    </submittedName>
</protein>
<dbReference type="GO" id="GO:0016020">
    <property type="term" value="C:membrane"/>
    <property type="evidence" value="ECO:0007669"/>
    <property type="project" value="InterPro"/>
</dbReference>
<keyword evidence="9" id="KW-0520">NAD</keyword>
<keyword evidence="14" id="KW-1185">Reference proteome</keyword>
<dbReference type="STRING" id="546871.SAMN04488543_3591"/>
<keyword evidence="4" id="KW-0479">Metal-binding</keyword>
<evidence type="ECO:0000256" key="8">
    <source>
        <dbReference type="ARBA" id="ARBA00023014"/>
    </source>
</evidence>
<dbReference type="SUPFAM" id="SSF54862">
    <property type="entry name" value="4Fe-4S ferredoxins"/>
    <property type="match status" value="1"/>
</dbReference>
<keyword evidence="2" id="KW-0004">4Fe-4S</keyword>
<dbReference type="PROSITE" id="PS51379">
    <property type="entry name" value="4FE4S_FER_2"/>
    <property type="match status" value="2"/>
</dbReference>
<keyword evidence="5" id="KW-0677">Repeat</keyword>
<evidence type="ECO:0000256" key="4">
    <source>
        <dbReference type="ARBA" id="ARBA00022723"/>
    </source>
</evidence>
<dbReference type="GO" id="GO:0016651">
    <property type="term" value="F:oxidoreductase activity, acting on NAD(P)H"/>
    <property type="evidence" value="ECO:0007669"/>
    <property type="project" value="InterPro"/>
</dbReference>
<gene>
    <name evidence="13" type="ORF">SAMN04488543_3591</name>
</gene>
<feature type="domain" description="4Fe-4S ferredoxin-type" evidence="12">
    <location>
        <begin position="54"/>
        <end position="83"/>
    </location>
</feature>
<dbReference type="Gene3D" id="3.30.70.3270">
    <property type="match status" value="1"/>
</dbReference>
<name>A0A1H1Z5Y1_9ACTN</name>
<evidence type="ECO:0000256" key="11">
    <source>
        <dbReference type="ARBA" id="ARBA00023136"/>
    </source>
</evidence>
<evidence type="ECO:0000256" key="2">
    <source>
        <dbReference type="ARBA" id="ARBA00022485"/>
    </source>
</evidence>
<dbReference type="Pfam" id="PF12800">
    <property type="entry name" value="Fer4_4"/>
    <property type="match status" value="1"/>
</dbReference>
<reference evidence="13 14" key="1">
    <citation type="submission" date="2016-10" db="EMBL/GenBank/DDBJ databases">
        <authorList>
            <person name="de Groot N.N."/>
        </authorList>
    </citation>
    <scope>NUCLEOTIDE SEQUENCE [LARGE SCALE GENOMIC DNA]</scope>
    <source>
        <strain evidence="13 14">DSM 21741</strain>
    </source>
</reference>
<evidence type="ECO:0000256" key="5">
    <source>
        <dbReference type="ARBA" id="ARBA00022737"/>
    </source>
</evidence>
<dbReference type="InterPro" id="IPR010226">
    <property type="entry name" value="NADH_quinone_OxRdtase_chainI"/>
</dbReference>
<evidence type="ECO:0000256" key="1">
    <source>
        <dbReference type="ARBA" id="ARBA00022475"/>
    </source>
</evidence>
<evidence type="ECO:0000313" key="13">
    <source>
        <dbReference type="EMBL" id="SDT29100.1"/>
    </source>
</evidence>
<keyword evidence="3" id="KW-0874">Quinone</keyword>
<dbReference type="PROSITE" id="PS00198">
    <property type="entry name" value="4FE4S_FER_1"/>
    <property type="match status" value="1"/>
</dbReference>
<organism evidence="13 14">
    <name type="scientific">Friedmanniella luteola</name>
    <dbReference type="NCBI Taxonomy" id="546871"/>
    <lineage>
        <taxon>Bacteria</taxon>
        <taxon>Bacillati</taxon>
        <taxon>Actinomycetota</taxon>
        <taxon>Actinomycetes</taxon>
        <taxon>Propionibacteriales</taxon>
        <taxon>Nocardioidaceae</taxon>
        <taxon>Friedmanniella</taxon>
    </lineage>
</organism>
<dbReference type="EMBL" id="LT629749">
    <property type="protein sequence ID" value="SDT29100.1"/>
    <property type="molecule type" value="Genomic_DNA"/>
</dbReference>
<keyword evidence="1" id="KW-1003">Cell membrane</keyword>
<accession>A0A1H1Z5Y1</accession>
<evidence type="ECO:0000256" key="10">
    <source>
        <dbReference type="ARBA" id="ARBA00023075"/>
    </source>
</evidence>
<dbReference type="AlphaFoldDB" id="A0A1H1Z5Y1"/>
<keyword evidence="7" id="KW-0408">Iron</keyword>
<dbReference type="GO" id="GO:0051539">
    <property type="term" value="F:4 iron, 4 sulfur cluster binding"/>
    <property type="evidence" value="ECO:0007669"/>
    <property type="project" value="UniProtKB-KW"/>
</dbReference>
<dbReference type="RefSeq" id="WP_342587375.1">
    <property type="nucleotide sequence ID" value="NZ_LT629749.1"/>
</dbReference>
<dbReference type="PANTHER" id="PTHR10849:SF24">
    <property type="entry name" value="NADH-QUINONE OXIDOREDUCTASE SUBUNIT I 2"/>
    <property type="match status" value="1"/>
</dbReference>
<evidence type="ECO:0000256" key="7">
    <source>
        <dbReference type="ARBA" id="ARBA00023004"/>
    </source>
</evidence>
<feature type="domain" description="4Fe-4S ferredoxin-type" evidence="12">
    <location>
        <begin position="5"/>
        <end position="34"/>
    </location>
</feature>
<dbReference type="InterPro" id="IPR017896">
    <property type="entry name" value="4Fe4S_Fe-S-bd"/>
</dbReference>
<dbReference type="Pfam" id="PF00037">
    <property type="entry name" value="Fer4"/>
    <property type="match status" value="1"/>
</dbReference>
<dbReference type="InterPro" id="IPR017900">
    <property type="entry name" value="4Fe4S_Fe_S_CS"/>
</dbReference>
<evidence type="ECO:0000256" key="6">
    <source>
        <dbReference type="ARBA" id="ARBA00022967"/>
    </source>
</evidence>
<evidence type="ECO:0000259" key="12">
    <source>
        <dbReference type="PROSITE" id="PS51379"/>
    </source>
</evidence>